<keyword evidence="2" id="KW-1185">Reference proteome</keyword>
<dbReference type="InterPro" id="IPR027417">
    <property type="entry name" value="P-loop_NTPase"/>
</dbReference>
<gene>
    <name evidence="1" type="ORF">JHX87_16335</name>
</gene>
<reference evidence="1 2" key="1">
    <citation type="submission" date="2021-01" db="EMBL/GenBank/DDBJ databases">
        <title>Biogeographic distribution of Paracoccus.</title>
        <authorList>
            <person name="Hollensteiner J."/>
            <person name="Leineberger J."/>
            <person name="Brinkhoff T."/>
            <person name="Daniel R."/>
        </authorList>
    </citation>
    <scope>NUCLEOTIDE SEQUENCE [LARGE SCALE GENOMIC DNA]</scope>
    <source>
        <strain evidence="1 2">KCTC 22803</strain>
    </source>
</reference>
<dbReference type="Gene3D" id="3.40.50.300">
    <property type="entry name" value="P-loop containing nucleotide triphosphate hydrolases"/>
    <property type="match status" value="1"/>
</dbReference>
<evidence type="ECO:0000313" key="1">
    <source>
        <dbReference type="EMBL" id="WCR07009.1"/>
    </source>
</evidence>
<dbReference type="EMBL" id="CP067136">
    <property type="protein sequence ID" value="WCR07009.1"/>
    <property type="molecule type" value="Genomic_DNA"/>
</dbReference>
<accession>A0ABY7SJJ3</accession>
<evidence type="ECO:0008006" key="3">
    <source>
        <dbReference type="Google" id="ProtNLM"/>
    </source>
</evidence>
<protein>
    <recommendedName>
        <fullName evidence="3">Sulfotransferase</fullName>
    </recommendedName>
</protein>
<dbReference type="Proteomes" id="UP001219349">
    <property type="component" value="Chromosome"/>
</dbReference>
<dbReference type="SUPFAM" id="SSF52540">
    <property type="entry name" value="P-loop containing nucleoside triphosphate hydrolases"/>
    <property type="match status" value="1"/>
</dbReference>
<evidence type="ECO:0000313" key="2">
    <source>
        <dbReference type="Proteomes" id="UP001219349"/>
    </source>
</evidence>
<name>A0ABY7SJJ3_9RHOB</name>
<organism evidence="1 2">
    <name type="scientific">Paracoccus fistulariae</name>
    <dbReference type="NCBI Taxonomy" id="658446"/>
    <lineage>
        <taxon>Bacteria</taxon>
        <taxon>Pseudomonadati</taxon>
        <taxon>Pseudomonadota</taxon>
        <taxon>Alphaproteobacteria</taxon>
        <taxon>Rhodobacterales</taxon>
        <taxon>Paracoccaceae</taxon>
        <taxon>Paracoccus</taxon>
    </lineage>
</organism>
<sequence length="269" mass="30938">MTETPGFLTAQEDSPFRAHAYIASMARSGSTLLCNILTREPTHWMMIEPWFIHGATAAGMADMAVTFGIADSVAEWQLPTAQRTPERLRQRYQQLLAPKLSGLQRWGAKEVKFDFHQPTIDTIRPRRILINTRNIHQIYLSLREKAIRQGQDDINSREWAERYCIDNAAAMVRLVADLGDRVTGIARYEDFAHSRQERQRIADMLDWPLLGDEAGRLRDIDRGYEVERHQNCAKVHVTAQSRGLPPEEVRIADSLAERCQDYQRTFGYL</sequence>
<proteinExistence type="predicted"/>
<dbReference type="RefSeq" id="WP_271883763.1">
    <property type="nucleotide sequence ID" value="NZ_CP067136.1"/>
</dbReference>